<dbReference type="InterPro" id="IPR036291">
    <property type="entry name" value="NAD(P)-bd_dom_sf"/>
</dbReference>
<dbReference type="InterPro" id="IPR001509">
    <property type="entry name" value="Epimerase_deHydtase"/>
</dbReference>
<dbReference type="PANTHER" id="PTHR48079:SF6">
    <property type="entry name" value="NAD(P)-BINDING DOMAIN-CONTAINING PROTEIN-RELATED"/>
    <property type="match status" value="1"/>
</dbReference>
<sequence>MKVFLTGATGYIGSTVAESLQTVGHQVIGLARSEQAAQSLEAVGIEVVRGDLHQPLKWIEALCQVDGVIHTAATKDEKMPNCDRIAVTEMLSALSGTGKAFIYTSGTWILGNINSDVNEQPPLNPIPLMAWRSEIEQQVLAAKERQVRSVVLRPGMVYGRGGGLVGQLVAGGRSNGVVQFVGTGDNHWALVHVEDLARCYVKVIEQSPGGMVFNVVDECSLSLREIARLASQAAGISGRIQGQSLEAARQQIGLLADGLVLDQQLSNTHVRQILNWQPIARSLLEELELKVEYI</sequence>
<dbReference type="Gene3D" id="3.40.50.720">
    <property type="entry name" value="NAD(P)-binding Rossmann-like Domain"/>
    <property type="match status" value="1"/>
</dbReference>
<dbReference type="EMBL" id="BBPA01000006">
    <property type="protein sequence ID" value="GAL91623.1"/>
    <property type="molecule type" value="Genomic_DNA"/>
</dbReference>
<dbReference type="AlphaFoldDB" id="A0A0A1VQ75"/>
<proteinExistence type="predicted"/>
<name>A0A0A1VQ75_MICAE</name>
<evidence type="ECO:0000313" key="3">
    <source>
        <dbReference type="Proteomes" id="UP000030321"/>
    </source>
</evidence>
<protein>
    <submittedName>
        <fullName evidence="2">Nucleoside-diphosphate-sugar epimerases</fullName>
    </submittedName>
</protein>
<dbReference type="Pfam" id="PF01370">
    <property type="entry name" value="Epimerase"/>
    <property type="match status" value="1"/>
</dbReference>
<organism evidence="2 3">
    <name type="scientific">Microcystis aeruginosa NIES-44</name>
    <dbReference type="NCBI Taxonomy" id="449439"/>
    <lineage>
        <taxon>Bacteria</taxon>
        <taxon>Bacillati</taxon>
        <taxon>Cyanobacteriota</taxon>
        <taxon>Cyanophyceae</taxon>
        <taxon>Oscillatoriophycideae</taxon>
        <taxon>Chroococcales</taxon>
        <taxon>Microcystaceae</taxon>
        <taxon>Microcystis</taxon>
    </lineage>
</organism>
<dbReference type="GO" id="GO:0005737">
    <property type="term" value="C:cytoplasm"/>
    <property type="evidence" value="ECO:0007669"/>
    <property type="project" value="TreeGrafter"/>
</dbReference>
<evidence type="ECO:0000259" key="1">
    <source>
        <dbReference type="Pfam" id="PF01370"/>
    </source>
</evidence>
<dbReference type="SUPFAM" id="SSF51735">
    <property type="entry name" value="NAD(P)-binding Rossmann-fold domains"/>
    <property type="match status" value="1"/>
</dbReference>
<gene>
    <name evidence="2" type="ORF">N44_02336</name>
</gene>
<evidence type="ECO:0000313" key="2">
    <source>
        <dbReference type="EMBL" id="GAL91623.1"/>
    </source>
</evidence>
<reference evidence="3" key="1">
    <citation type="journal article" date="2015" name="Genome">
        <title>Whole Genome Sequence of the Non-Microcystin-Producing Microcystis aeruginosa Strain NIES-44.</title>
        <authorList>
            <person name="Okano K."/>
            <person name="Miyata N."/>
            <person name="Ozaki Y."/>
        </authorList>
    </citation>
    <scope>NUCLEOTIDE SEQUENCE [LARGE SCALE GENOMIC DNA]</scope>
    <source>
        <strain evidence="3">NIES-44</strain>
    </source>
</reference>
<dbReference type="RefSeq" id="WP_045356747.1">
    <property type="nucleotide sequence ID" value="NZ_BBPA01000006.1"/>
</dbReference>
<comment type="caution">
    <text evidence="2">The sequence shown here is derived from an EMBL/GenBank/DDBJ whole genome shotgun (WGS) entry which is preliminary data.</text>
</comment>
<dbReference type="PANTHER" id="PTHR48079">
    <property type="entry name" value="PROTEIN YEEZ"/>
    <property type="match status" value="1"/>
</dbReference>
<dbReference type="GO" id="GO:0004029">
    <property type="term" value="F:aldehyde dehydrogenase (NAD+) activity"/>
    <property type="evidence" value="ECO:0007669"/>
    <property type="project" value="TreeGrafter"/>
</dbReference>
<accession>A0A0A1VQ75</accession>
<feature type="domain" description="NAD-dependent epimerase/dehydratase" evidence="1">
    <location>
        <begin position="3"/>
        <end position="215"/>
    </location>
</feature>
<dbReference type="Proteomes" id="UP000030321">
    <property type="component" value="Unassembled WGS sequence"/>
</dbReference>
<dbReference type="InterPro" id="IPR051783">
    <property type="entry name" value="NAD(P)-dependent_oxidoreduct"/>
</dbReference>